<organism evidence="2 3">
    <name type="scientific">Enterococcus italicus (strain DSM 15952 / CCUG 50447 / LMG 22039 / TP 1.5)</name>
    <dbReference type="NCBI Taxonomy" id="888064"/>
    <lineage>
        <taxon>Bacteria</taxon>
        <taxon>Bacillati</taxon>
        <taxon>Bacillota</taxon>
        <taxon>Bacilli</taxon>
        <taxon>Lactobacillales</taxon>
        <taxon>Enterococcaceae</taxon>
        <taxon>Enterococcus</taxon>
    </lineage>
</organism>
<dbReference type="RefSeq" id="WP_007209368.1">
    <property type="nucleotide sequence ID" value="NZ_GL622266.1"/>
</dbReference>
<name>E6LJ31_ENTI1</name>
<accession>E6LJ31</accession>
<reference evidence="2 3" key="1">
    <citation type="submission" date="2010-12" db="EMBL/GenBank/DDBJ databases">
        <authorList>
            <person name="Muzny D."/>
            <person name="Qin X."/>
            <person name="Deng J."/>
            <person name="Jiang H."/>
            <person name="Liu Y."/>
            <person name="Qu J."/>
            <person name="Song X.-Z."/>
            <person name="Zhang L."/>
            <person name="Thornton R."/>
            <person name="Coyle M."/>
            <person name="Francisco L."/>
            <person name="Jackson L."/>
            <person name="Javaid M."/>
            <person name="Korchina V."/>
            <person name="Kovar C."/>
            <person name="Mata R."/>
            <person name="Mathew T."/>
            <person name="Ngo R."/>
            <person name="Nguyen L."/>
            <person name="Nguyen N."/>
            <person name="Okwuonu G."/>
            <person name="Ongeri F."/>
            <person name="Pham C."/>
            <person name="Simmons D."/>
            <person name="Wilczek-Boney K."/>
            <person name="Hale W."/>
            <person name="Jakkamsetti A."/>
            <person name="Pham P."/>
            <person name="Ruth R."/>
            <person name="San Lucas F."/>
            <person name="Warren J."/>
            <person name="Zhang J."/>
            <person name="Zhao Z."/>
            <person name="Zhou C."/>
            <person name="Zhu D."/>
            <person name="Lee S."/>
            <person name="Bess C."/>
            <person name="Blankenburg K."/>
            <person name="Forbes L."/>
            <person name="Fu Q."/>
            <person name="Gubbala S."/>
            <person name="Hirani K."/>
            <person name="Jayaseelan J.C."/>
            <person name="Lara F."/>
            <person name="Munidasa M."/>
            <person name="Palculict T."/>
            <person name="Patil S."/>
            <person name="Pu L.-L."/>
            <person name="Saada N."/>
            <person name="Tang L."/>
            <person name="Weissenberger G."/>
            <person name="Zhu Y."/>
            <person name="Hemphill L."/>
            <person name="Shang Y."/>
            <person name="Youmans B."/>
            <person name="Ayvaz T."/>
            <person name="Ross M."/>
            <person name="Santibanez J."/>
            <person name="Aqrawi P."/>
            <person name="Gross S."/>
            <person name="Joshi V."/>
            <person name="Fowler G."/>
            <person name="Nazareth L."/>
            <person name="Reid J."/>
            <person name="Worley K."/>
            <person name="Petrosino J."/>
            <person name="Highlander S."/>
            <person name="Gibbs R."/>
        </authorList>
    </citation>
    <scope>NUCLEOTIDE SEQUENCE [LARGE SCALE GENOMIC DNA]</scope>
    <source>
        <strain evidence="3">DSM 15952 / CCUG 50447 / LMG 22039 / TP 1.5</strain>
    </source>
</reference>
<feature type="coiled-coil region" evidence="1">
    <location>
        <begin position="61"/>
        <end position="88"/>
    </location>
</feature>
<protein>
    <submittedName>
        <fullName evidence="2">Uncharacterized protein</fullName>
    </submittedName>
</protein>
<dbReference type="HOGENOM" id="CLU_1153767_0_0_9"/>
<sequence>MNDLVKVFADLGADDGAKSSNNYLRLPNTINVKEKIGVNKVKILELNDYVYTLKDIAILYKNGYADYLNNAEKQIKAKERKEQNKKKTPKKLKTTLSLDRVADLIKLIDLRNGIVETRNDFLRLCIFFNKFKAYELNSHFQNPEDLKAIDAMIKYYDRQKAKNDSALNKKMYWTNQQIIKTLNITAEEQKQLKTIISAEESKLRDKLRKRKNREIPKVALKVKKDLSNLYVNKFKNSLKNR</sequence>
<evidence type="ECO:0000313" key="3">
    <source>
        <dbReference type="Proteomes" id="UP000010296"/>
    </source>
</evidence>
<dbReference type="AlphaFoldDB" id="E6LJ31"/>
<dbReference type="Proteomes" id="UP000010296">
    <property type="component" value="Unassembled WGS sequence"/>
</dbReference>
<evidence type="ECO:0000256" key="1">
    <source>
        <dbReference type="SAM" id="Coils"/>
    </source>
</evidence>
<keyword evidence="3" id="KW-1185">Reference proteome</keyword>
<dbReference type="EMBL" id="AEPV01000128">
    <property type="protein sequence ID" value="EFU72793.1"/>
    <property type="molecule type" value="Genomic_DNA"/>
</dbReference>
<feature type="non-terminal residue" evidence="2">
    <location>
        <position position="241"/>
    </location>
</feature>
<keyword evidence="1" id="KW-0175">Coiled coil</keyword>
<comment type="caution">
    <text evidence="2">The sequence shown here is derived from an EMBL/GenBank/DDBJ whole genome shotgun (WGS) entry which is preliminary data.</text>
</comment>
<proteinExistence type="predicted"/>
<evidence type="ECO:0000313" key="2">
    <source>
        <dbReference type="EMBL" id="EFU72793.1"/>
    </source>
</evidence>
<gene>
    <name evidence="2" type="ORF">HMPREF9088_2371</name>
</gene>